<name>A0A3S0XS91_9GAMM</name>
<dbReference type="OrthoDB" id="9794343at2"/>
<dbReference type="InterPro" id="IPR018639">
    <property type="entry name" value="DUF2062"/>
</dbReference>
<dbReference type="PANTHER" id="PTHR40547">
    <property type="entry name" value="SLL0298 PROTEIN"/>
    <property type="match status" value="1"/>
</dbReference>
<proteinExistence type="predicted"/>
<dbReference type="Pfam" id="PF09835">
    <property type="entry name" value="DUF2062"/>
    <property type="match status" value="1"/>
</dbReference>
<dbReference type="PANTHER" id="PTHR40547:SF1">
    <property type="entry name" value="SLL0298 PROTEIN"/>
    <property type="match status" value="1"/>
</dbReference>
<dbReference type="AlphaFoldDB" id="A0A3S0XS91"/>
<accession>A0A3S0XS91</accession>
<keyword evidence="3" id="KW-1185">Reference proteome</keyword>
<comment type="caution">
    <text evidence="2">The sequence shown here is derived from an EMBL/GenBank/DDBJ whole genome shotgun (WGS) entry which is preliminary data.</text>
</comment>
<reference evidence="2 3" key="1">
    <citation type="submission" date="2018-12" db="EMBL/GenBank/DDBJ databases">
        <title>three novel Halomonas strain isolated from plants.</title>
        <authorList>
            <person name="Sun C."/>
        </authorList>
    </citation>
    <scope>NUCLEOTIDE SEQUENCE [LARGE SCALE GENOMIC DNA]</scope>
    <source>
        <strain evidence="2 3">DSM 19434</strain>
    </source>
</reference>
<protein>
    <submittedName>
        <fullName evidence="2">DUF2062 domain-containing protein</fullName>
    </submittedName>
</protein>
<evidence type="ECO:0000259" key="1">
    <source>
        <dbReference type="Pfam" id="PF09835"/>
    </source>
</evidence>
<organism evidence="2 3">
    <name type="scientific">Vreelandella andesensis</name>
    <dbReference type="NCBI Taxonomy" id="447567"/>
    <lineage>
        <taxon>Bacteria</taxon>
        <taxon>Pseudomonadati</taxon>
        <taxon>Pseudomonadota</taxon>
        <taxon>Gammaproteobacteria</taxon>
        <taxon>Oceanospirillales</taxon>
        <taxon>Halomonadaceae</taxon>
        <taxon>Vreelandella</taxon>
    </lineage>
</organism>
<dbReference type="Proteomes" id="UP000287336">
    <property type="component" value="Unassembled WGS sequence"/>
</dbReference>
<dbReference type="EMBL" id="RZHG01000024">
    <property type="protein sequence ID" value="RUR28671.1"/>
    <property type="molecule type" value="Genomic_DNA"/>
</dbReference>
<sequence length="151" mass="17504">MSIYVEKHLFQKHQITYIIKEMNVLNRLRYLTKLKMRRWLRENPKWLKRMRQFRCFSGDPESVSRGFAIGIFYGLTPTVGVQTLLVLTSCLILRGNFPMAFTATWVSNPLTLVPLYWMFENIGSLFISGSILSPDTAVAWPILQLITSGTR</sequence>
<evidence type="ECO:0000313" key="2">
    <source>
        <dbReference type="EMBL" id="RUR28671.1"/>
    </source>
</evidence>
<gene>
    <name evidence="2" type="ORF">ELY33_13720</name>
</gene>
<evidence type="ECO:0000313" key="3">
    <source>
        <dbReference type="Proteomes" id="UP000287336"/>
    </source>
</evidence>
<feature type="domain" description="DUF2062" evidence="1">
    <location>
        <begin position="48"/>
        <end position="128"/>
    </location>
</feature>